<dbReference type="Proteomes" id="UP000708148">
    <property type="component" value="Unassembled WGS sequence"/>
</dbReference>
<protein>
    <submittedName>
        <fullName evidence="2">Uncharacterized protein</fullName>
    </submittedName>
</protein>
<evidence type="ECO:0000313" key="2">
    <source>
        <dbReference type="EMBL" id="CAD7704319.1"/>
    </source>
</evidence>
<proteinExistence type="predicted"/>
<feature type="compositionally biased region" description="Pro residues" evidence="1">
    <location>
        <begin position="176"/>
        <end position="198"/>
    </location>
</feature>
<feature type="region of interest" description="Disordered" evidence="1">
    <location>
        <begin position="227"/>
        <end position="247"/>
    </location>
</feature>
<name>A0A8S1J9C3_9CHLO</name>
<keyword evidence="3" id="KW-1185">Reference proteome</keyword>
<accession>A0A8S1J9C3</accession>
<gene>
    <name evidence="2" type="ORF">OSTQU699_LOCUS9674</name>
</gene>
<evidence type="ECO:0000313" key="3">
    <source>
        <dbReference type="Proteomes" id="UP000708148"/>
    </source>
</evidence>
<organism evidence="2 3">
    <name type="scientific">Ostreobium quekettii</name>
    <dbReference type="NCBI Taxonomy" id="121088"/>
    <lineage>
        <taxon>Eukaryota</taxon>
        <taxon>Viridiplantae</taxon>
        <taxon>Chlorophyta</taxon>
        <taxon>core chlorophytes</taxon>
        <taxon>Ulvophyceae</taxon>
        <taxon>TCBD clade</taxon>
        <taxon>Bryopsidales</taxon>
        <taxon>Ostreobineae</taxon>
        <taxon>Ostreobiaceae</taxon>
        <taxon>Ostreobium</taxon>
    </lineage>
</organism>
<dbReference type="EMBL" id="CAJHUC010002752">
    <property type="protein sequence ID" value="CAD7704319.1"/>
    <property type="molecule type" value="Genomic_DNA"/>
</dbReference>
<comment type="caution">
    <text evidence="2">The sequence shown here is derived from an EMBL/GenBank/DDBJ whole genome shotgun (WGS) entry which is preliminary data.</text>
</comment>
<feature type="region of interest" description="Disordered" evidence="1">
    <location>
        <begin position="100"/>
        <end position="135"/>
    </location>
</feature>
<feature type="region of interest" description="Disordered" evidence="1">
    <location>
        <begin position="163"/>
        <end position="204"/>
    </location>
</feature>
<reference evidence="2" key="1">
    <citation type="submission" date="2020-12" db="EMBL/GenBank/DDBJ databases">
        <authorList>
            <person name="Iha C."/>
        </authorList>
    </citation>
    <scope>NUCLEOTIDE SEQUENCE</scope>
</reference>
<evidence type="ECO:0000256" key="1">
    <source>
        <dbReference type="SAM" id="MobiDB-lite"/>
    </source>
</evidence>
<sequence>MAAGSGPGWRWGAAEGAGVTEDLEVAAIGAHYRRGILEGLAAKARVAVPPRHPCIHNHPKASWAPHKGHSIHSRPPPILHTPMVFPDLEDAYEVYGYRTPSPPPCGGRSSRLSTPSIGTTVSDSDEEGSRCSSPASPFYTSWRSGAFEEAGYLQAGWSVGTASGEWPTDGGSIPWRPDPPIAFPPNDTPGGPGGPPPDGRGASFTPMARTILSDVMESWVKGLRRGRAIERPDPPDGSPIGWESSGGSQWGCGFEARACERGFFFAGSPFCSLG</sequence>
<dbReference type="AlphaFoldDB" id="A0A8S1J9C3"/>